<keyword evidence="5" id="KW-0812">Transmembrane</keyword>
<dbReference type="Proteomes" id="UP000001542">
    <property type="component" value="Unassembled WGS sequence"/>
</dbReference>
<dbReference type="Gene3D" id="1.10.510.10">
    <property type="entry name" value="Transferase(Phosphotransferase) domain 1"/>
    <property type="match status" value="1"/>
</dbReference>
<dbReference type="OrthoDB" id="5956925at2759"/>
<dbReference type="AlphaFoldDB" id="A2DXR1"/>
<evidence type="ECO:0000256" key="3">
    <source>
        <dbReference type="PROSITE-ProRule" id="PRU10141"/>
    </source>
</evidence>
<evidence type="ECO:0000256" key="5">
    <source>
        <dbReference type="SAM" id="Phobius"/>
    </source>
</evidence>
<feature type="binding site" evidence="3">
    <location>
        <position position="43"/>
    </location>
    <ligand>
        <name>ATP</name>
        <dbReference type="ChEBI" id="CHEBI:30616"/>
    </ligand>
</feature>
<sequence>MNTSDRNYMKFRNLQLKEVIGNGQSGVVYLVNDPKYRRDFALKSVPLTMFHPSGAECMMNIDDPNVIRLYKFEPFESAAYLLEEYCPNSLDSALKKRGSFENDLLLHYADGILKGIRALHQLRIAHLDIKPANFLIDTFSRVRVCDFGISNKFESNELCTKFGGSVPFMSPEILQLQPFDPFKADIWAIGVTFFIIATGVLPWEG</sequence>
<reference evidence="7" key="2">
    <citation type="journal article" date="2007" name="Science">
        <title>Draft genome sequence of the sexually transmitted pathogen Trichomonas vaginalis.</title>
        <authorList>
            <person name="Carlton J.M."/>
            <person name="Hirt R.P."/>
            <person name="Silva J.C."/>
            <person name="Delcher A.L."/>
            <person name="Schatz M."/>
            <person name="Zhao Q."/>
            <person name="Wortman J.R."/>
            <person name="Bidwell S.L."/>
            <person name="Alsmark U.C.M."/>
            <person name="Besteiro S."/>
            <person name="Sicheritz-Ponten T."/>
            <person name="Noel C.J."/>
            <person name="Dacks J.B."/>
            <person name="Foster P.G."/>
            <person name="Simillion C."/>
            <person name="Van de Peer Y."/>
            <person name="Miranda-Saavedra D."/>
            <person name="Barton G.J."/>
            <person name="Westrop G.D."/>
            <person name="Mueller S."/>
            <person name="Dessi D."/>
            <person name="Fiori P.L."/>
            <person name="Ren Q."/>
            <person name="Paulsen I."/>
            <person name="Zhang H."/>
            <person name="Bastida-Corcuera F.D."/>
            <person name="Simoes-Barbosa A."/>
            <person name="Brown M.T."/>
            <person name="Hayes R.D."/>
            <person name="Mukherjee M."/>
            <person name="Okumura C.Y."/>
            <person name="Schneider R."/>
            <person name="Smith A.J."/>
            <person name="Vanacova S."/>
            <person name="Villalvazo M."/>
            <person name="Haas B.J."/>
            <person name="Pertea M."/>
            <person name="Feldblyum T.V."/>
            <person name="Utterback T.R."/>
            <person name="Shu C.L."/>
            <person name="Osoegawa K."/>
            <person name="de Jong P.J."/>
            <person name="Hrdy I."/>
            <person name="Horvathova L."/>
            <person name="Zubacova Z."/>
            <person name="Dolezal P."/>
            <person name="Malik S.B."/>
            <person name="Logsdon J.M. Jr."/>
            <person name="Henze K."/>
            <person name="Gupta A."/>
            <person name="Wang C.C."/>
            <person name="Dunne R.L."/>
            <person name="Upcroft J.A."/>
            <person name="Upcroft P."/>
            <person name="White O."/>
            <person name="Salzberg S.L."/>
            <person name="Tang P."/>
            <person name="Chiu C.-H."/>
            <person name="Lee Y.-S."/>
            <person name="Embley T.M."/>
            <person name="Coombs G.H."/>
            <person name="Mottram J.C."/>
            <person name="Tachezy J."/>
            <person name="Fraser-Liggett C.M."/>
            <person name="Johnson P.J."/>
        </authorList>
    </citation>
    <scope>NUCLEOTIDE SEQUENCE [LARGE SCALE GENOMIC DNA]</scope>
    <source>
        <strain evidence="7">G3</strain>
    </source>
</reference>
<evidence type="ECO:0000313" key="8">
    <source>
        <dbReference type="Proteomes" id="UP000001542"/>
    </source>
</evidence>
<protein>
    <submittedName>
        <fullName evidence="7">CAMK family protein kinase</fullName>
    </submittedName>
</protein>
<evidence type="ECO:0000256" key="4">
    <source>
        <dbReference type="RuleBase" id="RU000304"/>
    </source>
</evidence>
<dbReference type="VEuPathDB" id="TrichDB:TVAGG3_0683120"/>
<organism evidence="7 8">
    <name type="scientific">Trichomonas vaginalis (strain ATCC PRA-98 / G3)</name>
    <dbReference type="NCBI Taxonomy" id="412133"/>
    <lineage>
        <taxon>Eukaryota</taxon>
        <taxon>Metamonada</taxon>
        <taxon>Parabasalia</taxon>
        <taxon>Trichomonadida</taxon>
        <taxon>Trichomonadidae</taxon>
        <taxon>Trichomonas</taxon>
    </lineage>
</organism>
<keyword evidence="7" id="KW-0808">Transferase</keyword>
<dbReference type="VEuPathDB" id="TrichDB:TVAG_165450"/>
<dbReference type="PANTHER" id="PTHR24362:SF309">
    <property type="entry name" value="PROTEIN KINASE DOMAIN-CONTAINING PROTEIN"/>
    <property type="match status" value="1"/>
</dbReference>
<dbReference type="GO" id="GO:0005524">
    <property type="term" value="F:ATP binding"/>
    <property type="evidence" value="ECO:0007669"/>
    <property type="project" value="UniProtKB-UniRule"/>
</dbReference>
<proteinExistence type="inferred from homology"/>
<keyword evidence="2 3" id="KW-0067">ATP-binding</keyword>
<dbReference type="EMBL" id="DS113265">
    <property type="protein sequence ID" value="EAY14771.1"/>
    <property type="molecule type" value="Genomic_DNA"/>
</dbReference>
<dbReference type="PROSITE" id="PS00108">
    <property type="entry name" value="PROTEIN_KINASE_ST"/>
    <property type="match status" value="1"/>
</dbReference>
<evidence type="ECO:0000256" key="1">
    <source>
        <dbReference type="ARBA" id="ARBA00022741"/>
    </source>
</evidence>
<dbReference type="InterPro" id="IPR008271">
    <property type="entry name" value="Ser/Thr_kinase_AS"/>
</dbReference>
<accession>A2DXR1</accession>
<dbReference type="PANTHER" id="PTHR24362">
    <property type="entry name" value="SERINE/THREONINE-PROTEIN KINASE NEK"/>
    <property type="match status" value="1"/>
</dbReference>
<evidence type="ECO:0000313" key="7">
    <source>
        <dbReference type="EMBL" id="EAY14771.1"/>
    </source>
</evidence>
<dbReference type="InterPro" id="IPR000719">
    <property type="entry name" value="Prot_kinase_dom"/>
</dbReference>
<dbReference type="RefSeq" id="XP_001326994.1">
    <property type="nucleotide sequence ID" value="XM_001326959.1"/>
</dbReference>
<dbReference type="CDD" id="cd14014">
    <property type="entry name" value="STKc_PknB_like"/>
    <property type="match status" value="1"/>
</dbReference>
<comment type="similarity">
    <text evidence="4">Belongs to the protein kinase superfamily.</text>
</comment>
<dbReference type="SMART" id="SM00220">
    <property type="entry name" value="S_TKc"/>
    <property type="match status" value="1"/>
</dbReference>
<dbReference type="InterPro" id="IPR011009">
    <property type="entry name" value="Kinase-like_dom_sf"/>
</dbReference>
<feature type="transmembrane region" description="Helical" evidence="5">
    <location>
        <begin position="184"/>
        <end position="203"/>
    </location>
</feature>
<feature type="domain" description="Protein kinase" evidence="6">
    <location>
        <begin position="14"/>
        <end position="205"/>
    </location>
</feature>
<dbReference type="eggNOG" id="KOG0586">
    <property type="taxonomic scope" value="Eukaryota"/>
</dbReference>
<keyword evidence="1 3" id="KW-0547">Nucleotide-binding</keyword>
<dbReference type="InParanoid" id="A2DXR1"/>
<dbReference type="GO" id="GO:0004674">
    <property type="term" value="F:protein serine/threonine kinase activity"/>
    <property type="evidence" value="ECO:0007669"/>
    <property type="project" value="UniProtKB-KW"/>
</dbReference>
<reference evidence="7" key="1">
    <citation type="submission" date="2006-10" db="EMBL/GenBank/DDBJ databases">
        <authorList>
            <person name="Amadeo P."/>
            <person name="Zhao Q."/>
            <person name="Wortman J."/>
            <person name="Fraser-Liggett C."/>
            <person name="Carlton J."/>
        </authorList>
    </citation>
    <scope>NUCLEOTIDE SEQUENCE</scope>
    <source>
        <strain evidence="7">G3</strain>
    </source>
</reference>
<keyword evidence="4" id="KW-0723">Serine/threonine-protein kinase</keyword>
<keyword evidence="5" id="KW-0472">Membrane</keyword>
<keyword evidence="5" id="KW-1133">Transmembrane helix</keyword>
<dbReference type="InterPro" id="IPR017441">
    <property type="entry name" value="Protein_kinase_ATP_BS"/>
</dbReference>
<evidence type="ECO:0000259" key="6">
    <source>
        <dbReference type="PROSITE" id="PS50011"/>
    </source>
</evidence>
<dbReference type="SUPFAM" id="SSF56112">
    <property type="entry name" value="Protein kinase-like (PK-like)"/>
    <property type="match status" value="1"/>
</dbReference>
<keyword evidence="8" id="KW-1185">Reference proteome</keyword>
<evidence type="ECO:0000256" key="2">
    <source>
        <dbReference type="ARBA" id="ARBA00022840"/>
    </source>
</evidence>
<dbReference type="STRING" id="5722.A2DXR1"/>
<dbReference type="Pfam" id="PF00069">
    <property type="entry name" value="Pkinase"/>
    <property type="match status" value="1"/>
</dbReference>
<name>A2DXR1_TRIV3</name>
<dbReference type="PROSITE" id="PS00107">
    <property type="entry name" value="PROTEIN_KINASE_ATP"/>
    <property type="match status" value="1"/>
</dbReference>
<keyword evidence="7" id="KW-0418">Kinase</keyword>
<gene>
    <name evidence="7" type="ORF">TVAG_219520</name>
</gene>
<dbReference type="KEGG" id="tva:4772771"/>
<dbReference type="PROSITE" id="PS50011">
    <property type="entry name" value="PROTEIN_KINASE_DOM"/>
    <property type="match status" value="1"/>
</dbReference>